<proteinExistence type="predicted"/>
<gene>
    <name evidence="2" type="ORF">PXEA_LOCUS27851</name>
</gene>
<dbReference type="Pfam" id="PF26215">
    <property type="entry name" value="HTH_animal"/>
    <property type="match status" value="1"/>
</dbReference>
<sequence>MEVEEGERLPFLDVEVVRSNGMLKKKLLRKKSYAGIMLNFRSQHNCTLKIGIMRNMIIRSLRLTDVEFWDEELDKLTKIFLDNGDPSEAIQRNIRAVKSR</sequence>
<evidence type="ECO:0000313" key="2">
    <source>
        <dbReference type="EMBL" id="VEL34411.1"/>
    </source>
</evidence>
<comment type="caution">
    <text evidence="2">The sequence shown here is derived from an EMBL/GenBank/DDBJ whole genome shotgun (WGS) entry which is preliminary data.</text>
</comment>
<name>A0A3S5B222_9PLAT</name>
<evidence type="ECO:0000259" key="1">
    <source>
        <dbReference type="Pfam" id="PF26215"/>
    </source>
</evidence>
<feature type="domain" description="Helix-turn-helix" evidence="1">
    <location>
        <begin position="36"/>
        <end position="95"/>
    </location>
</feature>
<dbReference type="Proteomes" id="UP000784294">
    <property type="component" value="Unassembled WGS sequence"/>
</dbReference>
<dbReference type="OrthoDB" id="10034600at2759"/>
<reference evidence="2" key="1">
    <citation type="submission" date="2018-11" db="EMBL/GenBank/DDBJ databases">
        <authorList>
            <consortium name="Pathogen Informatics"/>
        </authorList>
    </citation>
    <scope>NUCLEOTIDE SEQUENCE</scope>
</reference>
<protein>
    <recommendedName>
        <fullName evidence="1">Helix-turn-helix domain-containing protein</fullName>
    </recommendedName>
</protein>
<dbReference type="InterPro" id="IPR058912">
    <property type="entry name" value="HTH_animal"/>
</dbReference>
<dbReference type="AlphaFoldDB" id="A0A3S5B222"/>
<dbReference type="PANTHER" id="PTHR21301">
    <property type="entry name" value="REVERSE TRANSCRIPTASE"/>
    <property type="match status" value="1"/>
</dbReference>
<accession>A0A3S5B222</accession>
<keyword evidence="3" id="KW-1185">Reference proteome</keyword>
<dbReference type="EMBL" id="CAAALY010247605">
    <property type="protein sequence ID" value="VEL34411.1"/>
    <property type="molecule type" value="Genomic_DNA"/>
</dbReference>
<dbReference type="PANTHER" id="PTHR21301:SF10">
    <property type="entry name" value="REVERSE TRANSCRIPTASE DOMAIN-CONTAINING PROTEIN"/>
    <property type="match status" value="1"/>
</dbReference>
<organism evidence="2 3">
    <name type="scientific">Protopolystoma xenopodis</name>
    <dbReference type="NCBI Taxonomy" id="117903"/>
    <lineage>
        <taxon>Eukaryota</taxon>
        <taxon>Metazoa</taxon>
        <taxon>Spiralia</taxon>
        <taxon>Lophotrochozoa</taxon>
        <taxon>Platyhelminthes</taxon>
        <taxon>Monogenea</taxon>
        <taxon>Polyopisthocotylea</taxon>
        <taxon>Polystomatidea</taxon>
        <taxon>Polystomatidae</taxon>
        <taxon>Protopolystoma</taxon>
    </lineage>
</organism>
<evidence type="ECO:0000313" key="3">
    <source>
        <dbReference type="Proteomes" id="UP000784294"/>
    </source>
</evidence>